<dbReference type="PIRSF" id="PIRSF004638">
    <property type="entry name" value="UCP004638"/>
    <property type="match status" value="1"/>
</dbReference>
<dbReference type="EC" id="1.3.99.-" evidence="14 15"/>
<organism evidence="16 17">
    <name type="scientific">Limimaricola cinnabarinus</name>
    <dbReference type="NCBI Taxonomy" id="1125964"/>
    <lineage>
        <taxon>Bacteria</taxon>
        <taxon>Pseudomonadati</taxon>
        <taxon>Pseudomonadota</taxon>
        <taxon>Alphaproteobacteria</taxon>
        <taxon>Rhodobacterales</taxon>
        <taxon>Paracoccaceae</taxon>
        <taxon>Limimaricola</taxon>
    </lineage>
</organism>
<keyword evidence="10 14" id="KW-0560">Oxidoreductase</keyword>
<feature type="transmembrane region" description="Helical" evidence="14">
    <location>
        <begin position="128"/>
        <end position="146"/>
    </location>
</feature>
<keyword evidence="6 14" id="KW-0349">Heme</keyword>
<dbReference type="AlphaFoldDB" id="A0A2G1MHT0"/>
<evidence type="ECO:0000256" key="7">
    <source>
        <dbReference type="ARBA" id="ARBA00022692"/>
    </source>
</evidence>
<evidence type="ECO:0000256" key="12">
    <source>
        <dbReference type="ARBA" id="ARBA00023136"/>
    </source>
</evidence>
<evidence type="ECO:0000256" key="9">
    <source>
        <dbReference type="ARBA" id="ARBA00022989"/>
    </source>
</evidence>
<comment type="cofactor">
    <cofactor evidence="14 15">
        <name>heme b</name>
        <dbReference type="ChEBI" id="CHEBI:60344"/>
    </cofactor>
    <text evidence="14 15">Binds 1 heme b (iron(II)-protoporphyrin IX) group per subunit.</text>
</comment>
<name>A0A2G1MHT0_9RHOB</name>
<keyword evidence="11 14" id="KW-0408">Iron</keyword>
<dbReference type="GO" id="GO:0005886">
    <property type="term" value="C:plasma membrane"/>
    <property type="evidence" value="ECO:0007669"/>
    <property type="project" value="UniProtKB-SubCell"/>
</dbReference>
<evidence type="ECO:0000256" key="15">
    <source>
        <dbReference type="PIRNR" id="PIRNR004638"/>
    </source>
</evidence>
<dbReference type="PANTHER" id="PTHR40255">
    <property type="entry name" value="UPF0093 MEMBRANE PROTEIN SLR1790"/>
    <property type="match status" value="1"/>
</dbReference>
<dbReference type="GO" id="GO:0070818">
    <property type="term" value="F:protoporphyrinogen oxidase activity"/>
    <property type="evidence" value="ECO:0007669"/>
    <property type="project" value="UniProtKB-UniRule"/>
</dbReference>
<dbReference type="UniPathway" id="UPA00251">
    <property type="reaction ID" value="UER00324"/>
</dbReference>
<dbReference type="Proteomes" id="UP000221860">
    <property type="component" value="Unassembled WGS sequence"/>
</dbReference>
<evidence type="ECO:0000313" key="16">
    <source>
        <dbReference type="EMBL" id="PHP28313.1"/>
    </source>
</evidence>
<feature type="transmembrane region" description="Helical" evidence="14">
    <location>
        <begin position="89"/>
        <end position="107"/>
    </location>
</feature>
<dbReference type="Pfam" id="PF03653">
    <property type="entry name" value="UPF0093"/>
    <property type="match status" value="1"/>
</dbReference>
<feature type="binding site" description="axial binding residue" evidence="14">
    <location>
        <position position="16"/>
    </location>
    <ligand>
        <name>heme</name>
        <dbReference type="ChEBI" id="CHEBI:30413"/>
    </ligand>
    <ligandPart>
        <name>Fe</name>
        <dbReference type="ChEBI" id="CHEBI:18248"/>
    </ligandPart>
</feature>
<feature type="binding site" description="axial binding residue" evidence="14">
    <location>
        <position position="93"/>
    </location>
    <ligand>
        <name>heme</name>
        <dbReference type="ChEBI" id="CHEBI:30413"/>
    </ligand>
    <ligandPart>
        <name>Fe</name>
        <dbReference type="ChEBI" id="CHEBI:18248"/>
    </ligandPart>
</feature>
<comment type="subunit">
    <text evidence="14">Homodimer.</text>
</comment>
<comment type="caution">
    <text evidence="16">The sequence shown here is derived from an EMBL/GenBank/DDBJ whole genome shotgun (WGS) entry which is preliminary data.</text>
</comment>
<keyword evidence="7 14" id="KW-0812">Transmembrane</keyword>
<comment type="pathway">
    <text evidence="2 14 15">Porphyrin-containing compound metabolism; protoporphyrin-IX biosynthesis; protoporphyrin-IX from protoporphyrinogen-IX: step 1/1.</text>
</comment>
<comment type="similarity">
    <text evidence="3 14 15">Belongs to the HemJ family.</text>
</comment>
<comment type="subcellular location">
    <subcellularLocation>
        <location evidence="1 14">Cell membrane</location>
        <topology evidence="1 14">Multi-pass membrane protein</topology>
    </subcellularLocation>
</comment>
<keyword evidence="8 14" id="KW-0479">Metal-binding</keyword>
<dbReference type="GO" id="GO:0006782">
    <property type="term" value="P:protoporphyrinogen IX biosynthetic process"/>
    <property type="evidence" value="ECO:0007669"/>
    <property type="project" value="UniProtKB-UniRule"/>
</dbReference>
<proteinExistence type="inferred from homology"/>
<dbReference type="RefSeq" id="WP_099275377.1">
    <property type="nucleotide sequence ID" value="NZ_KZ304954.1"/>
</dbReference>
<dbReference type="OrthoDB" id="9800824at2"/>
<evidence type="ECO:0000256" key="2">
    <source>
        <dbReference type="ARBA" id="ARBA00005073"/>
    </source>
</evidence>
<evidence type="ECO:0000256" key="6">
    <source>
        <dbReference type="ARBA" id="ARBA00022617"/>
    </source>
</evidence>
<accession>A0A2G1MHT0</accession>
<evidence type="ECO:0000256" key="13">
    <source>
        <dbReference type="ARBA" id="ARBA00048390"/>
    </source>
</evidence>
<evidence type="ECO:0000256" key="3">
    <source>
        <dbReference type="ARBA" id="ARBA00006501"/>
    </source>
</evidence>
<dbReference type="InterPro" id="IPR005265">
    <property type="entry name" value="HemJ-like"/>
</dbReference>
<dbReference type="PANTHER" id="PTHR40255:SF1">
    <property type="entry name" value="PROTOPORPHYRINOGEN IX OXIDASE"/>
    <property type="match status" value="1"/>
</dbReference>
<feature type="transmembrane region" description="Helical" evidence="14">
    <location>
        <begin position="20"/>
        <end position="38"/>
    </location>
</feature>
<feature type="transmembrane region" description="Helical" evidence="14">
    <location>
        <begin position="58"/>
        <end position="83"/>
    </location>
</feature>
<evidence type="ECO:0000313" key="17">
    <source>
        <dbReference type="Proteomes" id="UP000221860"/>
    </source>
</evidence>
<evidence type="ECO:0000256" key="5">
    <source>
        <dbReference type="ARBA" id="ARBA00022475"/>
    </source>
</evidence>
<evidence type="ECO:0000256" key="1">
    <source>
        <dbReference type="ARBA" id="ARBA00004651"/>
    </source>
</evidence>
<evidence type="ECO:0000256" key="11">
    <source>
        <dbReference type="ARBA" id="ARBA00023004"/>
    </source>
</evidence>
<evidence type="ECO:0000256" key="8">
    <source>
        <dbReference type="ARBA" id="ARBA00022723"/>
    </source>
</evidence>
<keyword evidence="17" id="KW-1185">Reference proteome</keyword>
<dbReference type="GO" id="GO:0046872">
    <property type="term" value="F:metal ion binding"/>
    <property type="evidence" value="ECO:0007669"/>
    <property type="project" value="UniProtKB-UniRule"/>
</dbReference>
<protein>
    <recommendedName>
        <fullName evidence="4 14">Protoporphyrinogen IX oxidase</fullName>
        <shortName evidence="14">PPO</shortName>
        <ecNumber evidence="14 15">1.3.99.-</ecNumber>
    </recommendedName>
</protein>
<comment type="function">
    <text evidence="14 15">Catalyzes the oxidation of protoporphyrinogen IX to protoporphyrin IX.</text>
</comment>
<keyword evidence="9 14" id="KW-1133">Transmembrane helix</keyword>
<evidence type="ECO:0000256" key="4">
    <source>
        <dbReference type="ARBA" id="ARBA00017504"/>
    </source>
</evidence>
<keyword evidence="12 14" id="KW-0472">Membrane</keyword>
<dbReference type="EMBL" id="NQWH01000007">
    <property type="protein sequence ID" value="PHP28313.1"/>
    <property type="molecule type" value="Genomic_DNA"/>
</dbReference>
<gene>
    <name evidence="16" type="ORF">CJ301_06150</name>
</gene>
<keyword evidence="5 14" id="KW-1003">Cell membrane</keyword>
<dbReference type="NCBIfam" id="TIGR00701">
    <property type="entry name" value="protoporphyrinogen oxidase HemJ"/>
    <property type="match status" value="1"/>
</dbReference>
<comment type="catalytic activity">
    <reaction evidence="13 14 15">
        <text>protoporphyrinogen IX + 3 A = protoporphyrin IX + 3 AH2</text>
        <dbReference type="Rhea" id="RHEA:62000"/>
        <dbReference type="ChEBI" id="CHEBI:13193"/>
        <dbReference type="ChEBI" id="CHEBI:17499"/>
        <dbReference type="ChEBI" id="CHEBI:57306"/>
        <dbReference type="ChEBI" id="CHEBI:57307"/>
    </reaction>
</comment>
<dbReference type="HAMAP" id="MF_02239">
    <property type="entry name" value="HemJ"/>
    <property type="match status" value="1"/>
</dbReference>
<evidence type="ECO:0000256" key="14">
    <source>
        <dbReference type="HAMAP-Rule" id="MF_02239"/>
    </source>
</evidence>
<sequence>MTDLLAAAYPWIKTGHILSFVAWMAGMFYLPRLFVYHAERAEKGSELDETFQIMEAKLLRLIMSPAMISTWIFGLLLISTGVVDWSQPWPWIKAVAVLAMTGMHGWLSKRRREFAAGTNSRTGRQYRIANEVPTLLLLVIVVAVVVRPF</sequence>
<evidence type="ECO:0000256" key="10">
    <source>
        <dbReference type="ARBA" id="ARBA00023002"/>
    </source>
</evidence>
<reference evidence="16 17" key="1">
    <citation type="submission" date="2017-08" db="EMBL/GenBank/DDBJ databases">
        <title>Draft Genome Sequence of Loktanella cinnabarina Strain XM1, Isolated from Coastal Surface Water.</title>
        <authorList>
            <person name="Ma R."/>
            <person name="Wang J."/>
            <person name="Wang Q."/>
            <person name="Ma Z."/>
            <person name="Li J."/>
            <person name="Chen L."/>
        </authorList>
    </citation>
    <scope>NUCLEOTIDE SEQUENCE [LARGE SCALE GENOMIC DNA]</scope>
    <source>
        <strain evidence="16 17">XM1</strain>
    </source>
</reference>